<sequence>MPLVGHFTSAIKECALVHHQVFTSPVHSTSVHLISALNRACYQCIPRVYPQVHSGAPHLCTRRVPSVGHFTSAFKECTLVLHQVFTSPMHSTSVHLASAFRQCIGEVHFTNALQECPQQCTPRVHPDSLRC</sequence>
<evidence type="ECO:0000313" key="2">
    <source>
        <dbReference type="Proteomes" id="UP000796880"/>
    </source>
</evidence>
<evidence type="ECO:0000313" key="1">
    <source>
        <dbReference type="EMBL" id="KAF3457802.1"/>
    </source>
</evidence>
<dbReference type="Proteomes" id="UP000796880">
    <property type="component" value="Unassembled WGS sequence"/>
</dbReference>
<organism evidence="1 2">
    <name type="scientific">Rhamnella rubrinervis</name>
    <dbReference type="NCBI Taxonomy" id="2594499"/>
    <lineage>
        <taxon>Eukaryota</taxon>
        <taxon>Viridiplantae</taxon>
        <taxon>Streptophyta</taxon>
        <taxon>Embryophyta</taxon>
        <taxon>Tracheophyta</taxon>
        <taxon>Spermatophyta</taxon>
        <taxon>Magnoliopsida</taxon>
        <taxon>eudicotyledons</taxon>
        <taxon>Gunneridae</taxon>
        <taxon>Pentapetalae</taxon>
        <taxon>rosids</taxon>
        <taxon>fabids</taxon>
        <taxon>Rosales</taxon>
        <taxon>Rhamnaceae</taxon>
        <taxon>rhamnoid group</taxon>
        <taxon>Rhamneae</taxon>
        <taxon>Rhamnella</taxon>
    </lineage>
</organism>
<proteinExistence type="predicted"/>
<dbReference type="EMBL" id="VOIH02000001">
    <property type="protein sequence ID" value="KAF3457802.1"/>
    <property type="molecule type" value="Genomic_DNA"/>
</dbReference>
<protein>
    <submittedName>
        <fullName evidence="1">Uncharacterized protein</fullName>
    </submittedName>
</protein>
<keyword evidence="2" id="KW-1185">Reference proteome</keyword>
<accession>A0A8K0HRH9</accession>
<reference evidence="1" key="1">
    <citation type="submission" date="2020-03" db="EMBL/GenBank/DDBJ databases">
        <title>A high-quality chromosome-level genome assembly of a woody plant with both climbing and erect habits, Rhamnella rubrinervis.</title>
        <authorList>
            <person name="Lu Z."/>
            <person name="Yang Y."/>
            <person name="Zhu X."/>
            <person name="Sun Y."/>
        </authorList>
    </citation>
    <scope>NUCLEOTIDE SEQUENCE</scope>
    <source>
        <strain evidence="1">BYM</strain>
        <tissue evidence="1">Leaf</tissue>
    </source>
</reference>
<comment type="caution">
    <text evidence="1">The sequence shown here is derived from an EMBL/GenBank/DDBJ whole genome shotgun (WGS) entry which is preliminary data.</text>
</comment>
<name>A0A8K0HRH9_9ROSA</name>
<gene>
    <name evidence="1" type="ORF">FNV43_RR02462</name>
</gene>
<dbReference type="AlphaFoldDB" id="A0A8K0HRH9"/>